<comment type="caution">
    <text evidence="2">The sequence shown here is derived from an EMBL/GenBank/DDBJ whole genome shotgun (WGS) entry which is preliminary data.</text>
</comment>
<evidence type="ECO:0000313" key="2">
    <source>
        <dbReference type="EMBL" id="PPJ25974.1"/>
    </source>
</evidence>
<reference evidence="2 3" key="1">
    <citation type="submission" date="2018-02" db="EMBL/GenBank/DDBJ databases">
        <title>8 Nocardia nova and 1 Nocardia cyriacigeorgica strain used for evolution to TMP-SMX.</title>
        <authorList>
            <person name="Mehta H."/>
            <person name="Weng J."/>
            <person name="Shamoo Y."/>
        </authorList>
    </citation>
    <scope>NUCLEOTIDE SEQUENCE [LARGE SCALE GENOMIC DNA]</scope>
    <source>
        <strain evidence="2 3">BAA2227</strain>
    </source>
</reference>
<gene>
    <name evidence="2" type="ORF">C5F51_22060</name>
</gene>
<feature type="region of interest" description="Disordered" evidence="1">
    <location>
        <begin position="1"/>
        <end position="20"/>
    </location>
</feature>
<dbReference type="EMBL" id="PSZD01000014">
    <property type="protein sequence ID" value="PPJ25974.1"/>
    <property type="molecule type" value="Genomic_DNA"/>
</dbReference>
<feature type="region of interest" description="Disordered" evidence="1">
    <location>
        <begin position="60"/>
        <end position="92"/>
    </location>
</feature>
<evidence type="ECO:0000256" key="1">
    <source>
        <dbReference type="SAM" id="MobiDB-lite"/>
    </source>
</evidence>
<organism evidence="2 3">
    <name type="scientific">Nocardia nova</name>
    <dbReference type="NCBI Taxonomy" id="37330"/>
    <lineage>
        <taxon>Bacteria</taxon>
        <taxon>Bacillati</taxon>
        <taxon>Actinomycetota</taxon>
        <taxon>Actinomycetes</taxon>
        <taxon>Mycobacteriales</taxon>
        <taxon>Nocardiaceae</taxon>
        <taxon>Nocardia</taxon>
    </lineage>
</organism>
<dbReference type="AlphaFoldDB" id="A0A2S6A2S1"/>
<protein>
    <submittedName>
        <fullName evidence="2">Uncharacterized protein</fullName>
    </submittedName>
</protein>
<sequence>MKSKGAEPRTRRRPPQPTADAELRLFHIRCFFGDCYWDPKSCRCSAGRPAAGAALEELSPGSVGRGRWRGRDGRLRPGVAPSRHVRRRTCSR</sequence>
<dbReference type="Proteomes" id="UP000238356">
    <property type="component" value="Unassembled WGS sequence"/>
</dbReference>
<keyword evidence="3" id="KW-1185">Reference proteome</keyword>
<accession>A0A2S6A2S1</accession>
<name>A0A2S6A2S1_9NOCA</name>
<feature type="compositionally biased region" description="Basic residues" evidence="1">
    <location>
        <begin position="83"/>
        <end position="92"/>
    </location>
</feature>
<evidence type="ECO:0000313" key="3">
    <source>
        <dbReference type="Proteomes" id="UP000238356"/>
    </source>
</evidence>
<proteinExistence type="predicted"/>